<feature type="region of interest" description="Disordered" evidence="1">
    <location>
        <begin position="80"/>
        <end position="139"/>
    </location>
</feature>
<accession>A0ABR1B218</accession>
<proteinExistence type="predicted"/>
<evidence type="ECO:0000313" key="3">
    <source>
        <dbReference type="Proteomes" id="UP001359485"/>
    </source>
</evidence>
<dbReference type="EMBL" id="JAWJWF010000004">
    <property type="protein sequence ID" value="KAK6633418.1"/>
    <property type="molecule type" value="Genomic_DNA"/>
</dbReference>
<evidence type="ECO:0000256" key="1">
    <source>
        <dbReference type="SAM" id="MobiDB-lite"/>
    </source>
</evidence>
<name>A0ABR1B218_POLSC</name>
<comment type="caution">
    <text evidence="2">The sequence shown here is derived from an EMBL/GenBank/DDBJ whole genome shotgun (WGS) entry which is preliminary data.</text>
</comment>
<evidence type="ECO:0000313" key="2">
    <source>
        <dbReference type="EMBL" id="KAK6633418.1"/>
    </source>
</evidence>
<keyword evidence="3" id="KW-1185">Reference proteome</keyword>
<feature type="region of interest" description="Disordered" evidence="1">
    <location>
        <begin position="38"/>
        <end position="60"/>
    </location>
</feature>
<organism evidence="2 3">
    <name type="scientific">Polyplax serrata</name>
    <name type="common">Common mouse louse</name>
    <dbReference type="NCBI Taxonomy" id="468196"/>
    <lineage>
        <taxon>Eukaryota</taxon>
        <taxon>Metazoa</taxon>
        <taxon>Ecdysozoa</taxon>
        <taxon>Arthropoda</taxon>
        <taxon>Hexapoda</taxon>
        <taxon>Insecta</taxon>
        <taxon>Pterygota</taxon>
        <taxon>Neoptera</taxon>
        <taxon>Paraneoptera</taxon>
        <taxon>Psocodea</taxon>
        <taxon>Troctomorpha</taxon>
        <taxon>Phthiraptera</taxon>
        <taxon>Anoplura</taxon>
        <taxon>Polyplacidae</taxon>
        <taxon>Polyplax</taxon>
    </lineage>
</organism>
<sequence length="139" mass="16058">MVRDVAEEDLYLDKTYTFHRGMPSKYFKSITPGLAGTWAPSVSQDTTAQQKQTNSLEDHSKALEEHYKVCTDEKLLKEERESVKSNNLVKSKPKGRSYCTDKRKKKYEDKGHSSRTRGWQKKDLAEEEGSSQQWGHLET</sequence>
<gene>
    <name evidence="2" type="ORF">RUM44_004021</name>
</gene>
<dbReference type="Proteomes" id="UP001359485">
    <property type="component" value="Unassembled WGS sequence"/>
</dbReference>
<feature type="compositionally biased region" description="Polar residues" evidence="1">
    <location>
        <begin position="130"/>
        <end position="139"/>
    </location>
</feature>
<reference evidence="2 3" key="1">
    <citation type="submission" date="2023-09" db="EMBL/GenBank/DDBJ databases">
        <title>Genomes of two closely related lineages of the louse Polyplax serrata with different host specificities.</title>
        <authorList>
            <person name="Martinu J."/>
            <person name="Tarabai H."/>
            <person name="Stefka J."/>
            <person name="Hypsa V."/>
        </authorList>
    </citation>
    <scope>NUCLEOTIDE SEQUENCE [LARGE SCALE GENOMIC DNA]</scope>
    <source>
        <strain evidence="2">98ZLc_SE</strain>
    </source>
</reference>
<feature type="compositionally biased region" description="Polar residues" evidence="1">
    <location>
        <begin position="40"/>
        <end position="55"/>
    </location>
</feature>
<protein>
    <submittedName>
        <fullName evidence="2">Uncharacterized protein</fullName>
    </submittedName>
</protein>